<evidence type="ECO:0000256" key="1">
    <source>
        <dbReference type="ARBA" id="ARBA00004514"/>
    </source>
</evidence>
<dbReference type="GO" id="GO:0005524">
    <property type="term" value="F:ATP binding"/>
    <property type="evidence" value="ECO:0007669"/>
    <property type="project" value="UniProtKB-KW"/>
</dbReference>
<comment type="caution">
    <text evidence="14">The sequence shown here is derived from an EMBL/GenBank/DDBJ whole genome shotgun (WGS) entry which is preliminary data.</text>
</comment>
<dbReference type="Pfam" id="PF00750">
    <property type="entry name" value="tRNA-synt_1d"/>
    <property type="match status" value="1"/>
</dbReference>
<dbReference type="Proteomes" id="UP001626550">
    <property type="component" value="Unassembled WGS sequence"/>
</dbReference>
<dbReference type="EC" id="6.1.1.19" evidence="3"/>
<feature type="domain" description="Arginyl tRNA synthetase N-terminal" evidence="13">
    <location>
        <begin position="60"/>
        <end position="148"/>
    </location>
</feature>
<keyword evidence="9 12" id="KW-0030">Aminoacyl-tRNA synthetase</keyword>
<evidence type="ECO:0000256" key="8">
    <source>
        <dbReference type="ARBA" id="ARBA00022917"/>
    </source>
</evidence>
<evidence type="ECO:0000256" key="7">
    <source>
        <dbReference type="ARBA" id="ARBA00022840"/>
    </source>
</evidence>
<comment type="subcellular location">
    <subcellularLocation>
        <location evidence="1">Cytoplasm</location>
        <location evidence="1">Cytosol</location>
    </subcellularLocation>
</comment>
<evidence type="ECO:0000256" key="2">
    <source>
        <dbReference type="ARBA" id="ARBA00005594"/>
    </source>
</evidence>
<evidence type="ECO:0000256" key="5">
    <source>
        <dbReference type="ARBA" id="ARBA00022598"/>
    </source>
</evidence>
<evidence type="ECO:0000313" key="15">
    <source>
        <dbReference type="Proteomes" id="UP001626550"/>
    </source>
</evidence>
<name>A0ABD2Q0L2_9PLAT</name>
<dbReference type="PANTHER" id="PTHR11956">
    <property type="entry name" value="ARGINYL-TRNA SYNTHETASE"/>
    <property type="match status" value="1"/>
</dbReference>
<comment type="catalytic activity">
    <reaction evidence="11">
        <text>tRNA(Arg) + L-arginine + ATP = L-arginyl-tRNA(Arg) + AMP + diphosphate</text>
        <dbReference type="Rhea" id="RHEA:20301"/>
        <dbReference type="Rhea" id="RHEA-COMP:9658"/>
        <dbReference type="Rhea" id="RHEA-COMP:9673"/>
        <dbReference type="ChEBI" id="CHEBI:30616"/>
        <dbReference type="ChEBI" id="CHEBI:32682"/>
        <dbReference type="ChEBI" id="CHEBI:33019"/>
        <dbReference type="ChEBI" id="CHEBI:78442"/>
        <dbReference type="ChEBI" id="CHEBI:78513"/>
        <dbReference type="ChEBI" id="CHEBI:456215"/>
        <dbReference type="EC" id="6.1.1.19"/>
    </reaction>
</comment>
<keyword evidence="4" id="KW-0963">Cytoplasm</keyword>
<dbReference type="GO" id="GO:0004814">
    <property type="term" value="F:arginine-tRNA ligase activity"/>
    <property type="evidence" value="ECO:0007669"/>
    <property type="project" value="UniProtKB-EC"/>
</dbReference>
<keyword evidence="5 12" id="KW-0436">Ligase</keyword>
<dbReference type="GO" id="GO:0006412">
    <property type="term" value="P:translation"/>
    <property type="evidence" value="ECO:0007669"/>
    <property type="project" value="UniProtKB-KW"/>
</dbReference>
<evidence type="ECO:0000259" key="13">
    <source>
        <dbReference type="SMART" id="SM01016"/>
    </source>
</evidence>
<dbReference type="PANTHER" id="PTHR11956:SF5">
    <property type="entry name" value="ARGININE--TRNA LIGASE, CYTOPLASMIC"/>
    <property type="match status" value="1"/>
</dbReference>
<dbReference type="SMART" id="SM01016">
    <property type="entry name" value="Arg_tRNA_synt_N"/>
    <property type="match status" value="1"/>
</dbReference>
<keyword evidence="7 12" id="KW-0067">ATP-binding</keyword>
<dbReference type="AlphaFoldDB" id="A0ABD2Q0L2"/>
<sequence length="525" mass="59465">MERAENLENSLDAILNKEQLAGVGNLVEDRNKLHYQADILLEAIDERKASEESHQVSIIQSLSAIFDYSVKKTFPAITDHKISITQSSKEAFGDYQCNSAIALNKTLKSMGDQRNPRQVAEAIITNVVPNKIIQKLDVAGAGFINIFINPEFLKGEIRKILTKGVLPPIISRKQRVIIDMSSPNIAKEMHVGHLRSTIIGDSISKLLIFLGHEVIKINHIGDWGTQFGMLIAHLQDVYPDFEKTSPPIGDLQKFYKEAKKRFDDDVDFKKRAHSAVVSLQNGEHLHTTAWKLICDISRKEFQKIYDRLDIEDLIEKGESFYQSRMQSIVDDLKKQQMLVEDEGRLLMWPTKGEVPLTIVKSDGGFTYDTSDMAAIKYRVQEQGGDRLIYVVDSGQSLHLSSVFDAAAKAGFYNPLSQRAEHVGFGLVLGEDKKKFKTRSGETVRLVDLLDEGLERATKRLQEKGRENDLDESELQQIRKSVAYGCIKYADLSHNRIGDYVFSFDKMLDDKGNTAVYLLYAYTRIW</sequence>
<dbReference type="GO" id="GO:0017101">
    <property type="term" value="C:aminoacyl-tRNA synthetase multienzyme complex"/>
    <property type="evidence" value="ECO:0007669"/>
    <property type="project" value="UniProtKB-ARBA"/>
</dbReference>
<reference evidence="14 15" key="1">
    <citation type="submission" date="2024-11" db="EMBL/GenBank/DDBJ databases">
        <title>Adaptive evolution of stress response genes in parasites aligns with host niche diversity.</title>
        <authorList>
            <person name="Hahn C."/>
            <person name="Resl P."/>
        </authorList>
    </citation>
    <scope>NUCLEOTIDE SEQUENCE [LARGE SCALE GENOMIC DNA]</scope>
    <source>
        <strain evidence="14">EGGRZ-B1_66</strain>
        <tissue evidence="14">Body</tissue>
    </source>
</reference>
<dbReference type="Gene3D" id="3.30.1360.70">
    <property type="entry name" value="Arginyl tRNA synthetase N-terminal domain"/>
    <property type="match status" value="1"/>
</dbReference>
<dbReference type="EMBL" id="JBJKFK010001400">
    <property type="protein sequence ID" value="KAL3313193.1"/>
    <property type="molecule type" value="Genomic_DNA"/>
</dbReference>
<dbReference type="PRINTS" id="PR01038">
    <property type="entry name" value="TRNASYNTHARG"/>
</dbReference>
<keyword evidence="6 12" id="KW-0547">Nucleotide-binding</keyword>
<dbReference type="SUPFAM" id="SSF55190">
    <property type="entry name" value="Arginyl-tRNA synthetase (ArgRS), N-terminal 'additional' domain"/>
    <property type="match status" value="1"/>
</dbReference>
<dbReference type="InterPro" id="IPR005148">
    <property type="entry name" value="Arg-tRNA-synth_N"/>
</dbReference>
<dbReference type="NCBIfam" id="TIGR00456">
    <property type="entry name" value="argS"/>
    <property type="match status" value="1"/>
</dbReference>
<proteinExistence type="inferred from homology"/>
<evidence type="ECO:0000256" key="6">
    <source>
        <dbReference type="ARBA" id="ARBA00022741"/>
    </source>
</evidence>
<dbReference type="SUPFAM" id="SSF52374">
    <property type="entry name" value="Nucleotidylyl transferase"/>
    <property type="match status" value="1"/>
</dbReference>
<comment type="similarity">
    <text evidence="2 12">Belongs to the class-I aminoacyl-tRNA synthetase family.</text>
</comment>
<protein>
    <recommendedName>
        <fullName evidence="3">arginine--tRNA ligase</fullName>
        <ecNumber evidence="3">6.1.1.19</ecNumber>
    </recommendedName>
    <alternativeName>
        <fullName evidence="10">Arginyl-tRNA synthetase</fullName>
    </alternativeName>
</protein>
<dbReference type="InterPro" id="IPR014729">
    <property type="entry name" value="Rossmann-like_a/b/a_fold"/>
</dbReference>
<gene>
    <name evidence="14" type="ORF">Ciccas_008204</name>
</gene>
<dbReference type="FunFam" id="3.30.1360.70:FF:000002">
    <property type="entry name" value="arginine--tRNA ligase, cytoplasmic"/>
    <property type="match status" value="1"/>
</dbReference>
<evidence type="ECO:0000256" key="9">
    <source>
        <dbReference type="ARBA" id="ARBA00023146"/>
    </source>
</evidence>
<dbReference type="Gene3D" id="3.40.50.620">
    <property type="entry name" value="HUPs"/>
    <property type="match status" value="1"/>
</dbReference>
<dbReference type="InterPro" id="IPR001278">
    <property type="entry name" value="Arg-tRNA-ligase"/>
</dbReference>
<dbReference type="GO" id="GO:0005829">
    <property type="term" value="C:cytosol"/>
    <property type="evidence" value="ECO:0007669"/>
    <property type="project" value="UniProtKB-SubCell"/>
</dbReference>
<dbReference type="PROSITE" id="PS00178">
    <property type="entry name" value="AA_TRNA_LIGASE_I"/>
    <property type="match status" value="1"/>
</dbReference>
<dbReference type="InterPro" id="IPR001412">
    <property type="entry name" value="aa-tRNA-synth_I_CS"/>
</dbReference>
<keyword evidence="8 12" id="KW-0648">Protein biosynthesis</keyword>
<organism evidence="14 15">
    <name type="scientific">Cichlidogyrus casuarinus</name>
    <dbReference type="NCBI Taxonomy" id="1844966"/>
    <lineage>
        <taxon>Eukaryota</taxon>
        <taxon>Metazoa</taxon>
        <taxon>Spiralia</taxon>
        <taxon>Lophotrochozoa</taxon>
        <taxon>Platyhelminthes</taxon>
        <taxon>Monogenea</taxon>
        <taxon>Monopisthocotylea</taxon>
        <taxon>Dactylogyridea</taxon>
        <taxon>Ancyrocephalidae</taxon>
        <taxon>Cichlidogyrus</taxon>
    </lineage>
</organism>
<dbReference type="InterPro" id="IPR036695">
    <property type="entry name" value="Arg-tRNA-synth_N_sf"/>
</dbReference>
<keyword evidence="15" id="KW-1185">Reference proteome</keyword>
<accession>A0ABD2Q0L2</accession>
<evidence type="ECO:0000256" key="4">
    <source>
        <dbReference type="ARBA" id="ARBA00022490"/>
    </source>
</evidence>
<evidence type="ECO:0000256" key="12">
    <source>
        <dbReference type="RuleBase" id="RU363038"/>
    </source>
</evidence>
<dbReference type="Pfam" id="PF03485">
    <property type="entry name" value="Arg_tRNA_synt_N"/>
    <property type="match status" value="1"/>
</dbReference>
<evidence type="ECO:0000313" key="14">
    <source>
        <dbReference type="EMBL" id="KAL3313193.1"/>
    </source>
</evidence>
<evidence type="ECO:0000256" key="11">
    <source>
        <dbReference type="ARBA" id="ARBA00049339"/>
    </source>
</evidence>
<dbReference type="FunFam" id="3.40.50.620:FF:000084">
    <property type="entry name" value="arginine--tRNA ligase, cytoplasmic"/>
    <property type="match status" value="1"/>
</dbReference>
<evidence type="ECO:0000256" key="10">
    <source>
        <dbReference type="ARBA" id="ARBA00033033"/>
    </source>
</evidence>
<evidence type="ECO:0000256" key="3">
    <source>
        <dbReference type="ARBA" id="ARBA00012837"/>
    </source>
</evidence>
<dbReference type="CDD" id="cd00671">
    <property type="entry name" value="ArgRS_core"/>
    <property type="match status" value="1"/>
</dbReference>
<dbReference type="InterPro" id="IPR035684">
    <property type="entry name" value="ArgRS_core"/>
</dbReference>